<dbReference type="PANTHER" id="PTHR10655:SF17">
    <property type="entry name" value="LYSOPHOSPHOLIPASE-LIKE PROTEIN 1"/>
    <property type="match status" value="1"/>
</dbReference>
<dbReference type="RefSeq" id="WP_187077375.1">
    <property type="nucleotide sequence ID" value="NZ_JACORT010000007.1"/>
</dbReference>
<gene>
    <name evidence="4" type="ORF">H8N03_16900</name>
</gene>
<dbReference type="InterPro" id="IPR029058">
    <property type="entry name" value="AB_hydrolase_fold"/>
</dbReference>
<dbReference type="AlphaFoldDB" id="A0A923SC85"/>
<dbReference type="Gene3D" id="3.40.50.1820">
    <property type="entry name" value="alpha/beta hydrolase"/>
    <property type="match status" value="1"/>
</dbReference>
<dbReference type="GO" id="GO:0016787">
    <property type="term" value="F:hydrolase activity"/>
    <property type="evidence" value="ECO:0007669"/>
    <property type="project" value="UniProtKB-KW"/>
</dbReference>
<dbReference type="Pfam" id="PF02230">
    <property type="entry name" value="Abhydrolase_2"/>
    <property type="match status" value="1"/>
</dbReference>
<evidence type="ECO:0000256" key="1">
    <source>
        <dbReference type="ARBA" id="ARBA00006499"/>
    </source>
</evidence>
<dbReference type="EMBL" id="JACORT010000007">
    <property type="protein sequence ID" value="MBC5784629.1"/>
    <property type="molecule type" value="Genomic_DNA"/>
</dbReference>
<accession>A0A923SC85</accession>
<comment type="caution">
    <text evidence="4">The sequence shown here is derived from an EMBL/GenBank/DDBJ whole genome shotgun (WGS) entry which is preliminary data.</text>
</comment>
<dbReference type="Proteomes" id="UP000608513">
    <property type="component" value="Unassembled WGS sequence"/>
</dbReference>
<dbReference type="InterPro" id="IPR003140">
    <property type="entry name" value="PLipase/COase/thioEstase"/>
</dbReference>
<reference evidence="4" key="1">
    <citation type="submission" date="2020-08" db="EMBL/GenBank/DDBJ databases">
        <title>Ramlibacter sp. USB13 16S ribosomal RNA gene genome sequencing and assembly.</title>
        <authorList>
            <person name="Kang M."/>
        </authorList>
    </citation>
    <scope>NUCLEOTIDE SEQUENCE</scope>
    <source>
        <strain evidence="4">USB13</strain>
    </source>
</reference>
<evidence type="ECO:0000313" key="4">
    <source>
        <dbReference type="EMBL" id="MBC5784629.1"/>
    </source>
</evidence>
<sequence length="127" mass="13152">MPSFLQAIARWQQETGIAADRTVLVGFSQGAILSLESTQVEGAPACGRVVAIAGRFAQPVRRAPPCPVHLVHGDQDGVVPAQSSVDAAAALHGLGAQVTLDLLPGLGHGIDGRVVQALLRHLERPTA</sequence>
<comment type="similarity">
    <text evidence="1">Belongs to the AB hydrolase superfamily. AB hydrolase 2 family.</text>
</comment>
<feature type="domain" description="Phospholipase/carboxylesterase/thioesterase" evidence="3">
    <location>
        <begin position="6"/>
        <end position="123"/>
    </location>
</feature>
<keyword evidence="2 4" id="KW-0378">Hydrolase</keyword>
<evidence type="ECO:0000313" key="5">
    <source>
        <dbReference type="Proteomes" id="UP000608513"/>
    </source>
</evidence>
<dbReference type="InterPro" id="IPR050565">
    <property type="entry name" value="LYPA1-2/EST-like"/>
</dbReference>
<evidence type="ECO:0000259" key="3">
    <source>
        <dbReference type="Pfam" id="PF02230"/>
    </source>
</evidence>
<protein>
    <submittedName>
        <fullName evidence="4">Dienelactone hydrolase family protein</fullName>
    </submittedName>
</protein>
<keyword evidence="5" id="KW-1185">Reference proteome</keyword>
<organism evidence="4 5">
    <name type="scientific">Ramlibacter cellulosilyticus</name>
    <dbReference type="NCBI Taxonomy" id="2764187"/>
    <lineage>
        <taxon>Bacteria</taxon>
        <taxon>Pseudomonadati</taxon>
        <taxon>Pseudomonadota</taxon>
        <taxon>Betaproteobacteria</taxon>
        <taxon>Burkholderiales</taxon>
        <taxon>Comamonadaceae</taxon>
        <taxon>Ramlibacter</taxon>
    </lineage>
</organism>
<proteinExistence type="inferred from homology"/>
<dbReference type="PANTHER" id="PTHR10655">
    <property type="entry name" value="LYSOPHOSPHOLIPASE-RELATED"/>
    <property type="match status" value="1"/>
</dbReference>
<name>A0A923SC85_9BURK</name>
<dbReference type="SUPFAM" id="SSF53474">
    <property type="entry name" value="alpha/beta-Hydrolases"/>
    <property type="match status" value="1"/>
</dbReference>
<evidence type="ECO:0000256" key="2">
    <source>
        <dbReference type="ARBA" id="ARBA00022801"/>
    </source>
</evidence>